<dbReference type="Pfam" id="PF02515">
    <property type="entry name" value="CoA_transf_3"/>
    <property type="match status" value="1"/>
</dbReference>
<dbReference type="Gene3D" id="3.30.1540.10">
    <property type="entry name" value="formyl-coa transferase, domain 3"/>
    <property type="match status" value="1"/>
</dbReference>
<reference evidence="3" key="1">
    <citation type="submission" date="2020-12" db="EMBL/GenBank/DDBJ databases">
        <title>PHA producing bacteria isolated from mangrove.</title>
        <authorList>
            <person name="Zheng W."/>
            <person name="Yu S."/>
            <person name="Huang Y."/>
        </authorList>
    </citation>
    <scope>NUCLEOTIDE SEQUENCE</scope>
    <source>
        <strain evidence="3">GN8-5</strain>
    </source>
</reference>
<accession>A0A939DV16</accession>
<dbReference type="InterPro" id="IPR023606">
    <property type="entry name" value="CoA-Trfase_III_dom_1_sf"/>
</dbReference>
<comment type="caution">
    <text evidence="3">The sequence shown here is derived from an EMBL/GenBank/DDBJ whole genome shotgun (WGS) entry which is preliminary data.</text>
</comment>
<keyword evidence="2 3" id="KW-0808">Transferase</keyword>
<sequence length="402" mass="43274">MTGTTPTSALAGLRVIDAASLAAAPLVATYLAEFGAEVIKVEDPNAGDALRAWGVRKDGVGLMWKSVARNKKPVTANLRTSAGQELLKQLAGEADVIIFNTRPSTLEKWGLDYESLRETHPHLIYLHITAFGEGGPDTDRPGFGTLGEAMSGFAHTTGEADGPPTLPSFMLADGVASLNAVYAVLIALYHRDVRGGGGQKIDVNLVEPLARLLEQSVLTFDQLGENPARTGNRWAITVPRNTYKTQDGRWIVMSGSAPSIALRVYKAIGRPELVDDPAYADPQQRLQRADEIDAMVADWIGAHPFDDVMRIFADEQVAVAPVYDAEQLLADPHHQARGTFVRMPDADLGSMRVQAPVPRLSVTPGRVEHLGRELGADSSEIYASWLGLDEARIGELRAAGAV</sequence>
<dbReference type="Proteomes" id="UP000664385">
    <property type="component" value="Unassembled WGS sequence"/>
</dbReference>
<dbReference type="EMBL" id="JAEMWU010000001">
    <property type="protein sequence ID" value="MBN8205441.1"/>
    <property type="molecule type" value="Genomic_DNA"/>
</dbReference>
<dbReference type="RefSeq" id="WP_179411538.1">
    <property type="nucleotide sequence ID" value="NZ_CP063379.1"/>
</dbReference>
<dbReference type="InterPro" id="IPR050509">
    <property type="entry name" value="CoA-transferase_III"/>
</dbReference>
<dbReference type="AlphaFoldDB" id="A0A939DV16"/>
<dbReference type="InterPro" id="IPR044855">
    <property type="entry name" value="CoA-Trfase_III_dom3_sf"/>
</dbReference>
<comment type="similarity">
    <text evidence="1">Belongs to the CoA-transferase III family.</text>
</comment>
<organism evidence="3 4">
    <name type="scientific">Microbacterium esteraromaticum</name>
    <dbReference type="NCBI Taxonomy" id="57043"/>
    <lineage>
        <taxon>Bacteria</taxon>
        <taxon>Bacillati</taxon>
        <taxon>Actinomycetota</taxon>
        <taxon>Actinomycetes</taxon>
        <taxon>Micrococcales</taxon>
        <taxon>Microbacteriaceae</taxon>
        <taxon>Microbacterium</taxon>
    </lineage>
</organism>
<dbReference type="InterPro" id="IPR003673">
    <property type="entry name" value="CoA-Trfase_fam_III"/>
</dbReference>
<dbReference type="SUPFAM" id="SSF89796">
    <property type="entry name" value="CoA-transferase family III (CaiB/BaiF)"/>
    <property type="match status" value="1"/>
</dbReference>
<proteinExistence type="inferred from homology"/>
<evidence type="ECO:0000313" key="4">
    <source>
        <dbReference type="Proteomes" id="UP000664385"/>
    </source>
</evidence>
<dbReference type="Gene3D" id="3.40.50.10540">
    <property type="entry name" value="Crotonobetainyl-coa:carnitine coa-transferase, domain 1"/>
    <property type="match status" value="1"/>
</dbReference>
<evidence type="ECO:0000256" key="1">
    <source>
        <dbReference type="ARBA" id="ARBA00008383"/>
    </source>
</evidence>
<protein>
    <submittedName>
        <fullName evidence="3">CoA transferase</fullName>
    </submittedName>
</protein>
<dbReference type="PANTHER" id="PTHR48228:SF6">
    <property type="entry name" value="L-CARNITINE COA-TRANSFERASE"/>
    <property type="match status" value="1"/>
</dbReference>
<gene>
    <name evidence="3" type="ORF">JF543_05655</name>
</gene>
<evidence type="ECO:0000313" key="3">
    <source>
        <dbReference type="EMBL" id="MBN8205441.1"/>
    </source>
</evidence>
<evidence type="ECO:0000256" key="2">
    <source>
        <dbReference type="ARBA" id="ARBA00022679"/>
    </source>
</evidence>
<name>A0A939DV16_9MICO</name>
<dbReference type="GO" id="GO:0016740">
    <property type="term" value="F:transferase activity"/>
    <property type="evidence" value="ECO:0007669"/>
    <property type="project" value="UniProtKB-KW"/>
</dbReference>
<dbReference type="PANTHER" id="PTHR48228">
    <property type="entry name" value="SUCCINYL-COA--D-CITRAMALATE COA-TRANSFERASE"/>
    <property type="match status" value="1"/>
</dbReference>